<protein>
    <submittedName>
        <fullName evidence="2">Uncharacterized protein</fullName>
    </submittedName>
</protein>
<accession>A0AA47JE40</accession>
<evidence type="ECO:0000256" key="1">
    <source>
        <dbReference type="SAM" id="Phobius"/>
    </source>
</evidence>
<dbReference type="AlphaFoldDB" id="A0AA47JE40"/>
<keyword evidence="1" id="KW-1133">Transmembrane helix</keyword>
<evidence type="ECO:0000313" key="3">
    <source>
        <dbReference type="Proteomes" id="UP001156560"/>
    </source>
</evidence>
<proteinExistence type="predicted"/>
<keyword evidence="1" id="KW-0472">Membrane</keyword>
<organism evidence="2 3">
    <name type="scientific">Vibrio parahaemolyticus</name>
    <dbReference type="NCBI Taxonomy" id="670"/>
    <lineage>
        <taxon>Bacteria</taxon>
        <taxon>Pseudomonadati</taxon>
        <taxon>Pseudomonadota</taxon>
        <taxon>Gammaproteobacteria</taxon>
        <taxon>Vibrionales</taxon>
        <taxon>Vibrionaceae</taxon>
        <taxon>Vibrio</taxon>
    </lineage>
</organism>
<gene>
    <name evidence="2" type="ORF">O1Q84_10480</name>
</gene>
<sequence length="214" mass="25164">MKVSKHLNKTNIMWSCLLVLVYFATHGFVKYGLAHYTDNLLPEFTGVFFELFVVLLVFNKWQEREESKAKIAKEKRLREFLIFIINEFSKFKSMPEAFSFYGLSHTENQTVLNRLKSEFTGAQSIPSSFRHSFIRHCEIDIDALTALLPVAADLSEEHFKSWARIVFYIKKSSMLNISDPEDFEKFDEYIVKLLDYIRRFDKASFDNKIYHGAI</sequence>
<feature type="transmembrane region" description="Helical" evidence="1">
    <location>
        <begin position="12"/>
        <end position="34"/>
    </location>
</feature>
<name>A0AA47JE40_VIBPH</name>
<feature type="transmembrane region" description="Helical" evidence="1">
    <location>
        <begin position="40"/>
        <end position="58"/>
    </location>
</feature>
<keyword evidence="1" id="KW-0812">Transmembrane</keyword>
<dbReference type="RefSeq" id="WP_020840771.1">
    <property type="nucleotide sequence ID" value="NZ_CABMHD010000004.1"/>
</dbReference>
<dbReference type="EMBL" id="CP114194">
    <property type="protein sequence ID" value="WAT89072.1"/>
    <property type="molecule type" value="Genomic_DNA"/>
</dbReference>
<dbReference type="Proteomes" id="UP001156560">
    <property type="component" value="Chromosome 1"/>
</dbReference>
<reference evidence="2" key="1">
    <citation type="submission" date="2022-12" db="EMBL/GenBank/DDBJ databases">
        <title>Vibrio parahaemolyticus become highly virulent by producing novel Tc toxins.</title>
        <authorList>
            <person name="Yang F."/>
            <person name="You Y."/>
            <person name="Lai Q."/>
            <person name="Xu L."/>
            <person name="Li F."/>
        </authorList>
    </citation>
    <scope>NUCLEOTIDE SEQUENCE</scope>
    <source>
        <strain evidence="2">Vp-HL-202005</strain>
    </source>
</reference>
<evidence type="ECO:0000313" key="2">
    <source>
        <dbReference type="EMBL" id="WAT89072.1"/>
    </source>
</evidence>